<evidence type="ECO:0000313" key="3">
    <source>
        <dbReference type="Proteomes" id="UP000886998"/>
    </source>
</evidence>
<dbReference type="AlphaFoldDB" id="A0A8X7BZC7"/>
<protein>
    <submittedName>
        <fullName evidence="2">Uncharacterized protein</fullName>
    </submittedName>
</protein>
<keyword evidence="3" id="KW-1185">Reference proteome</keyword>
<evidence type="ECO:0000256" key="1">
    <source>
        <dbReference type="SAM" id="MobiDB-lite"/>
    </source>
</evidence>
<comment type="caution">
    <text evidence="2">The sequence shown here is derived from an EMBL/GenBank/DDBJ whole genome shotgun (WGS) entry which is preliminary data.</text>
</comment>
<dbReference type="EMBL" id="BMAV01007040">
    <property type="protein sequence ID" value="GFY49485.1"/>
    <property type="molecule type" value="Genomic_DNA"/>
</dbReference>
<gene>
    <name evidence="2" type="ORF">TNIN_108841</name>
</gene>
<accession>A0A8X7BZC7</accession>
<proteinExistence type="predicted"/>
<name>A0A8X7BZC7_9ARAC</name>
<reference evidence="2" key="1">
    <citation type="submission" date="2020-08" db="EMBL/GenBank/DDBJ databases">
        <title>Multicomponent nature underlies the extraordinary mechanical properties of spider dragline silk.</title>
        <authorList>
            <person name="Kono N."/>
            <person name="Nakamura H."/>
            <person name="Mori M."/>
            <person name="Yoshida Y."/>
            <person name="Ohtoshi R."/>
            <person name="Malay A.D."/>
            <person name="Moran D.A.P."/>
            <person name="Tomita M."/>
            <person name="Numata K."/>
            <person name="Arakawa K."/>
        </authorList>
    </citation>
    <scope>NUCLEOTIDE SEQUENCE</scope>
</reference>
<evidence type="ECO:0000313" key="2">
    <source>
        <dbReference type="EMBL" id="GFY49485.1"/>
    </source>
</evidence>
<dbReference type="OrthoDB" id="10612110at2759"/>
<organism evidence="2 3">
    <name type="scientific">Trichonephila inaurata madagascariensis</name>
    <dbReference type="NCBI Taxonomy" id="2747483"/>
    <lineage>
        <taxon>Eukaryota</taxon>
        <taxon>Metazoa</taxon>
        <taxon>Ecdysozoa</taxon>
        <taxon>Arthropoda</taxon>
        <taxon>Chelicerata</taxon>
        <taxon>Arachnida</taxon>
        <taxon>Araneae</taxon>
        <taxon>Araneomorphae</taxon>
        <taxon>Entelegynae</taxon>
        <taxon>Araneoidea</taxon>
        <taxon>Nephilidae</taxon>
        <taxon>Trichonephila</taxon>
        <taxon>Trichonephila inaurata</taxon>
    </lineage>
</organism>
<feature type="region of interest" description="Disordered" evidence="1">
    <location>
        <begin position="54"/>
        <end position="74"/>
    </location>
</feature>
<sequence length="124" mass="13406">MCRKLYEPQLNPHHVQWGERGEKSPIFIKSFAQLSPVPKTAGAFNKTRATPYPQTISEGYAGHPPISDGNLSHDGSLSLATPVRSEIGNNAGNGIFWRHPTPSLSVVRQPRPGPVALPLGAPLH</sequence>
<dbReference type="Proteomes" id="UP000886998">
    <property type="component" value="Unassembled WGS sequence"/>
</dbReference>